<dbReference type="AlphaFoldDB" id="A0A7X0DVX9"/>
<protein>
    <submittedName>
        <fullName evidence="2">Transcriptional regulator with XRE-family HTH domain</fullName>
    </submittedName>
</protein>
<dbReference type="Pfam" id="PF13560">
    <property type="entry name" value="HTH_31"/>
    <property type="match status" value="1"/>
</dbReference>
<sequence>MIDNEDVGLKAALRSFGDIVRHKRQACRWVFRELAEKTGIDITSLSDVEAGVDVLTATERETLCEFLGIDIDTFPKILRNERSKAVSTQADTPPEQLRSASIVDLTRYRATWQTTTSHPED</sequence>
<dbReference type="SMART" id="SM00530">
    <property type="entry name" value="HTH_XRE"/>
    <property type="match status" value="1"/>
</dbReference>
<accession>A0A7X0DVX9</accession>
<dbReference type="PROSITE" id="PS50943">
    <property type="entry name" value="HTH_CROC1"/>
    <property type="match status" value="1"/>
</dbReference>
<proteinExistence type="predicted"/>
<dbReference type="RefSeq" id="WP_184696645.1">
    <property type="nucleotide sequence ID" value="NZ_JACIIJ010000014.1"/>
</dbReference>
<evidence type="ECO:0000313" key="2">
    <source>
        <dbReference type="EMBL" id="MBB6224234.1"/>
    </source>
</evidence>
<name>A0A7X0DVX9_RHILE</name>
<reference evidence="2 3" key="1">
    <citation type="submission" date="2020-08" db="EMBL/GenBank/DDBJ databases">
        <title>Genomic Encyclopedia of Type Strains, Phase IV (KMG-V): Genome sequencing to study the core and pangenomes of soil and plant-associated prokaryotes.</title>
        <authorList>
            <person name="Whitman W."/>
        </authorList>
    </citation>
    <scope>NUCLEOTIDE SEQUENCE [LARGE SCALE GENOMIC DNA]</scope>
    <source>
        <strain evidence="2 3">SEMIA 4011</strain>
    </source>
</reference>
<comment type="caution">
    <text evidence="2">The sequence shown here is derived from an EMBL/GenBank/DDBJ whole genome shotgun (WGS) entry which is preliminary data.</text>
</comment>
<organism evidence="2 3">
    <name type="scientific">Rhizobium leguminosarum</name>
    <dbReference type="NCBI Taxonomy" id="384"/>
    <lineage>
        <taxon>Bacteria</taxon>
        <taxon>Pseudomonadati</taxon>
        <taxon>Pseudomonadota</taxon>
        <taxon>Alphaproteobacteria</taxon>
        <taxon>Hyphomicrobiales</taxon>
        <taxon>Rhizobiaceae</taxon>
        <taxon>Rhizobium/Agrobacterium group</taxon>
        <taxon>Rhizobium</taxon>
    </lineage>
</organism>
<gene>
    <name evidence="2" type="ORF">GGE66_005235</name>
</gene>
<feature type="domain" description="HTH cro/C1-type" evidence="1">
    <location>
        <begin position="32"/>
        <end position="74"/>
    </location>
</feature>
<evidence type="ECO:0000259" key="1">
    <source>
        <dbReference type="PROSITE" id="PS50943"/>
    </source>
</evidence>
<dbReference type="Proteomes" id="UP000517187">
    <property type="component" value="Unassembled WGS sequence"/>
</dbReference>
<evidence type="ECO:0000313" key="3">
    <source>
        <dbReference type="Proteomes" id="UP000517187"/>
    </source>
</evidence>
<dbReference type="CDD" id="cd00093">
    <property type="entry name" value="HTH_XRE"/>
    <property type="match status" value="1"/>
</dbReference>
<dbReference type="Gene3D" id="1.10.260.40">
    <property type="entry name" value="lambda repressor-like DNA-binding domains"/>
    <property type="match status" value="1"/>
</dbReference>
<dbReference type="InterPro" id="IPR001387">
    <property type="entry name" value="Cro/C1-type_HTH"/>
</dbReference>
<dbReference type="EMBL" id="JACIIJ010000014">
    <property type="protein sequence ID" value="MBB6224234.1"/>
    <property type="molecule type" value="Genomic_DNA"/>
</dbReference>
<dbReference type="SUPFAM" id="SSF47413">
    <property type="entry name" value="lambda repressor-like DNA-binding domains"/>
    <property type="match status" value="1"/>
</dbReference>
<dbReference type="GO" id="GO:0003677">
    <property type="term" value="F:DNA binding"/>
    <property type="evidence" value="ECO:0007669"/>
    <property type="project" value="InterPro"/>
</dbReference>
<dbReference type="InterPro" id="IPR010982">
    <property type="entry name" value="Lambda_DNA-bd_dom_sf"/>
</dbReference>